<comment type="caution">
    <text evidence="1">The sequence shown here is derived from an EMBL/GenBank/DDBJ whole genome shotgun (WGS) entry which is preliminary data.</text>
</comment>
<dbReference type="Proteomes" id="UP000245461">
    <property type="component" value="Unassembled WGS sequence"/>
</dbReference>
<accession>A0A317EET3</accession>
<dbReference type="InterPro" id="IPR009562">
    <property type="entry name" value="DUF1178"/>
</dbReference>
<gene>
    <name evidence="1" type="ORF">DKG74_08315</name>
</gene>
<dbReference type="Pfam" id="PF06676">
    <property type="entry name" value="DUF1178"/>
    <property type="match status" value="1"/>
</dbReference>
<organism evidence="1 2">
    <name type="scientific">Zavarzinia aquatilis</name>
    <dbReference type="NCBI Taxonomy" id="2211142"/>
    <lineage>
        <taxon>Bacteria</taxon>
        <taxon>Pseudomonadati</taxon>
        <taxon>Pseudomonadota</taxon>
        <taxon>Alphaproteobacteria</taxon>
        <taxon>Rhodospirillales</taxon>
        <taxon>Zavarziniaceae</taxon>
        <taxon>Zavarzinia</taxon>
    </lineage>
</organism>
<dbReference type="AlphaFoldDB" id="A0A317EET3"/>
<evidence type="ECO:0000313" key="1">
    <source>
        <dbReference type="EMBL" id="PWR24786.1"/>
    </source>
</evidence>
<dbReference type="RefSeq" id="WP_109904562.1">
    <property type="nucleotide sequence ID" value="NZ_QGLE01000003.1"/>
</dbReference>
<keyword evidence="2" id="KW-1185">Reference proteome</keyword>
<dbReference type="PIRSF" id="PIRSF032131">
    <property type="entry name" value="UCP032131"/>
    <property type="match status" value="1"/>
</dbReference>
<protein>
    <submittedName>
        <fullName evidence="1">DUF1178 domain-containing protein</fullName>
    </submittedName>
</protein>
<name>A0A317EET3_9PROT</name>
<evidence type="ECO:0000313" key="2">
    <source>
        <dbReference type="Proteomes" id="UP000245461"/>
    </source>
</evidence>
<sequence length="140" mass="15365">MIVYDLSCSAGHVFEAWFKDSATYERQARQGKVVCPTCGVTTVTRGPQATQVATGVSRDRSVKASEKQAEMRAALRELRSAVESNLENVGSNFAEEARKIHYGEAEARGIYGETTVEEAKALDEEGVPVARIPWIDREDA</sequence>
<dbReference type="EMBL" id="QGLE01000003">
    <property type="protein sequence ID" value="PWR24786.1"/>
    <property type="molecule type" value="Genomic_DNA"/>
</dbReference>
<proteinExistence type="predicted"/>
<dbReference type="OrthoDB" id="9799894at2"/>
<reference evidence="1 2" key="1">
    <citation type="submission" date="2018-05" db="EMBL/GenBank/DDBJ databases">
        <title>Zavarzinia sp. HR-AS.</title>
        <authorList>
            <person name="Lee Y."/>
            <person name="Jeon C.O."/>
        </authorList>
    </citation>
    <scope>NUCLEOTIDE SEQUENCE [LARGE SCALE GENOMIC DNA]</scope>
    <source>
        <strain evidence="1 2">HR-AS</strain>
    </source>
</reference>